<accession>A0A2M6YST7</accession>
<comment type="caution">
    <text evidence="1">The sequence shown here is derived from an EMBL/GenBank/DDBJ whole genome shotgun (WGS) entry which is preliminary data.</text>
</comment>
<organism evidence="1 2">
    <name type="scientific">Candidatus Roizmanbacteria bacterium CG07_land_8_20_14_0_80_34_15</name>
    <dbReference type="NCBI Taxonomy" id="1974849"/>
    <lineage>
        <taxon>Bacteria</taxon>
        <taxon>Candidatus Roizmaniibacteriota</taxon>
    </lineage>
</organism>
<evidence type="ECO:0000313" key="2">
    <source>
        <dbReference type="Proteomes" id="UP000230184"/>
    </source>
</evidence>
<evidence type="ECO:0000313" key="1">
    <source>
        <dbReference type="EMBL" id="PIU36588.1"/>
    </source>
</evidence>
<protein>
    <submittedName>
        <fullName evidence="1">Uncharacterized protein</fullName>
    </submittedName>
</protein>
<name>A0A2M6YST7_9BACT</name>
<dbReference type="EMBL" id="PEWY01000147">
    <property type="protein sequence ID" value="PIU36588.1"/>
    <property type="molecule type" value="Genomic_DNA"/>
</dbReference>
<sequence>MAKMFVAYVNKPPVVSTISIHYDEKRTETPRFFRKTNTKGCFLKSGDMIESDPNLGLVGQACNELCNFAQLDIENGGCAAVNREAL</sequence>
<gene>
    <name evidence="1" type="ORF">COT02_05305</name>
</gene>
<reference evidence="2" key="1">
    <citation type="submission" date="2017-09" db="EMBL/GenBank/DDBJ databases">
        <title>Depth-based differentiation of microbial function through sediment-hosted aquifers and enrichment of novel symbionts in the deep terrestrial subsurface.</title>
        <authorList>
            <person name="Probst A.J."/>
            <person name="Ladd B."/>
            <person name="Jarett J.K."/>
            <person name="Geller-Mcgrath D.E."/>
            <person name="Sieber C.M.K."/>
            <person name="Emerson J.B."/>
            <person name="Anantharaman K."/>
            <person name="Thomas B.C."/>
            <person name="Malmstrom R."/>
            <person name="Stieglmeier M."/>
            <person name="Klingl A."/>
            <person name="Woyke T."/>
            <person name="Ryan C.M."/>
            <person name="Banfield J.F."/>
        </authorList>
    </citation>
    <scope>NUCLEOTIDE SEQUENCE [LARGE SCALE GENOMIC DNA]</scope>
</reference>
<dbReference type="Proteomes" id="UP000230184">
    <property type="component" value="Unassembled WGS sequence"/>
</dbReference>
<dbReference type="AlphaFoldDB" id="A0A2M6YST7"/>
<proteinExistence type="predicted"/>